<sequence length="274" mass="31341">MNTIQEKYIDTNGLTTHYWEVGEGEPLILIHGGGAGADAWINWRKLLERYSKNGFRTIAYDLIGYGESSKPDPENFKYDHEARAEQLISFIKALGLEKVSLIGNSLGGATSIVATLKEPDKINKLVLMGTGGRRRPGETSASFKSLHSFGNERDEMRQIIRNLTNPEFEIEEEMIEYRLKLANDPETSKAYSAIMKYLKEGNSFIPDEEIKKIKHKTLLVHGRNDNQVPVEKSFELEKLIENAWLYVIPHCGHWAMIERTDEFIKLTTDFLKNY</sequence>
<organism evidence="2 3">
    <name type="scientific">Pueribacillus theae</name>
    <dbReference type="NCBI Taxonomy" id="2171751"/>
    <lineage>
        <taxon>Bacteria</taxon>
        <taxon>Bacillati</taxon>
        <taxon>Bacillota</taxon>
        <taxon>Bacilli</taxon>
        <taxon>Bacillales</taxon>
        <taxon>Bacillaceae</taxon>
        <taxon>Pueribacillus</taxon>
    </lineage>
</organism>
<dbReference type="Gene3D" id="3.40.50.1820">
    <property type="entry name" value="alpha/beta hydrolase"/>
    <property type="match status" value="1"/>
</dbReference>
<dbReference type="InterPro" id="IPR000639">
    <property type="entry name" value="Epox_hydrolase-like"/>
</dbReference>
<feature type="domain" description="AB hydrolase-1" evidence="1">
    <location>
        <begin position="157"/>
        <end position="259"/>
    </location>
</feature>
<protein>
    <submittedName>
        <fullName evidence="2">Alpha/beta hydrolase</fullName>
    </submittedName>
</protein>
<dbReference type="Proteomes" id="UP000245998">
    <property type="component" value="Unassembled WGS sequence"/>
</dbReference>
<dbReference type="EMBL" id="QCZG01000014">
    <property type="protein sequence ID" value="PWA11967.1"/>
    <property type="molecule type" value="Genomic_DNA"/>
</dbReference>
<dbReference type="PRINTS" id="PR00111">
    <property type="entry name" value="ABHYDROLASE"/>
</dbReference>
<dbReference type="PANTHER" id="PTHR46438:SF11">
    <property type="entry name" value="LIPASE-RELATED"/>
    <property type="match status" value="1"/>
</dbReference>
<accession>A0A2U1K355</accession>
<dbReference type="AlphaFoldDB" id="A0A2U1K355"/>
<keyword evidence="3" id="KW-1185">Reference proteome</keyword>
<dbReference type="Pfam" id="PF00561">
    <property type="entry name" value="Abhydrolase_1"/>
    <property type="match status" value="2"/>
</dbReference>
<dbReference type="SUPFAM" id="SSF53474">
    <property type="entry name" value="alpha/beta-Hydrolases"/>
    <property type="match status" value="1"/>
</dbReference>
<evidence type="ECO:0000259" key="1">
    <source>
        <dbReference type="Pfam" id="PF00561"/>
    </source>
</evidence>
<evidence type="ECO:0000313" key="3">
    <source>
        <dbReference type="Proteomes" id="UP000245998"/>
    </source>
</evidence>
<dbReference type="InterPro" id="IPR000073">
    <property type="entry name" value="AB_hydrolase_1"/>
</dbReference>
<dbReference type="RefSeq" id="WP_116554467.1">
    <property type="nucleotide sequence ID" value="NZ_QCZG01000014.1"/>
</dbReference>
<dbReference type="OrthoDB" id="9808398at2"/>
<evidence type="ECO:0000313" key="2">
    <source>
        <dbReference type="EMBL" id="PWA11967.1"/>
    </source>
</evidence>
<dbReference type="GO" id="GO:0016787">
    <property type="term" value="F:hydrolase activity"/>
    <property type="evidence" value="ECO:0007669"/>
    <property type="project" value="UniProtKB-KW"/>
</dbReference>
<gene>
    <name evidence="2" type="ORF">DCC39_08520</name>
</gene>
<dbReference type="PRINTS" id="PR00412">
    <property type="entry name" value="EPOXHYDRLASE"/>
</dbReference>
<dbReference type="PANTHER" id="PTHR46438">
    <property type="entry name" value="ALPHA/BETA-HYDROLASES SUPERFAMILY PROTEIN"/>
    <property type="match status" value="1"/>
</dbReference>
<dbReference type="InterPro" id="IPR029058">
    <property type="entry name" value="AB_hydrolase_fold"/>
</dbReference>
<feature type="domain" description="AB hydrolase-1" evidence="1">
    <location>
        <begin position="26"/>
        <end position="136"/>
    </location>
</feature>
<name>A0A2U1K355_9BACI</name>
<proteinExistence type="predicted"/>
<keyword evidence="2" id="KW-0378">Hydrolase</keyword>
<comment type="caution">
    <text evidence="2">The sequence shown here is derived from an EMBL/GenBank/DDBJ whole genome shotgun (WGS) entry which is preliminary data.</text>
</comment>
<reference evidence="2 3" key="1">
    <citation type="submission" date="2018-04" db="EMBL/GenBank/DDBJ databases">
        <title>Camelliibacillus theae gen. nov., sp. nov., isolated from Pu'er tea.</title>
        <authorList>
            <person name="Niu L."/>
        </authorList>
    </citation>
    <scope>NUCLEOTIDE SEQUENCE [LARGE SCALE GENOMIC DNA]</scope>
    <source>
        <strain evidence="2 3">T8</strain>
    </source>
</reference>